<evidence type="ECO:0000259" key="10">
    <source>
        <dbReference type="Pfam" id="PF12804"/>
    </source>
</evidence>
<evidence type="ECO:0000256" key="3">
    <source>
        <dbReference type="ARBA" id="ARBA00022723"/>
    </source>
</evidence>
<dbReference type="Gene3D" id="3.90.550.10">
    <property type="entry name" value="Spore Coat Polysaccharide Biosynthesis Protein SpsA, Chain A"/>
    <property type="match status" value="1"/>
</dbReference>
<feature type="domain" description="Molybdopterin-guanine dinucleotide biosynthesis protein B (MobB)" evidence="9">
    <location>
        <begin position="19"/>
        <end position="123"/>
    </location>
</feature>
<evidence type="ECO:0000256" key="4">
    <source>
        <dbReference type="ARBA" id="ARBA00022741"/>
    </source>
</evidence>
<evidence type="ECO:0000259" key="9">
    <source>
        <dbReference type="Pfam" id="PF03205"/>
    </source>
</evidence>
<evidence type="ECO:0000256" key="6">
    <source>
        <dbReference type="ARBA" id="ARBA00023134"/>
    </source>
</evidence>
<keyword evidence="6 8" id="KW-0342">GTP-binding</keyword>
<feature type="binding site" evidence="8">
    <location>
        <position position="278"/>
    </location>
    <ligand>
        <name>Mg(2+)</name>
        <dbReference type="ChEBI" id="CHEBI:18420"/>
    </ligand>
</feature>
<gene>
    <name evidence="8" type="primary">mobA</name>
    <name evidence="11" type="ORF">COW36_19060</name>
</gene>
<dbReference type="InterPro" id="IPR004435">
    <property type="entry name" value="MobB_dom"/>
</dbReference>
<evidence type="ECO:0000256" key="8">
    <source>
        <dbReference type="HAMAP-Rule" id="MF_00316"/>
    </source>
</evidence>
<evidence type="ECO:0000256" key="1">
    <source>
        <dbReference type="ARBA" id="ARBA00022490"/>
    </source>
</evidence>
<comment type="domain">
    <text evidence="8">The N-terminal domain determines nucleotide recognition and specific binding, while the C-terminal domain determines the specific binding to the target protein.</text>
</comment>
<dbReference type="GO" id="GO:0005525">
    <property type="term" value="F:GTP binding"/>
    <property type="evidence" value="ECO:0007669"/>
    <property type="project" value="UniProtKB-UniRule"/>
</dbReference>
<dbReference type="GO" id="GO:0005737">
    <property type="term" value="C:cytoplasm"/>
    <property type="evidence" value="ECO:0007669"/>
    <property type="project" value="UniProtKB-SubCell"/>
</dbReference>
<accession>A0A2M7G0M1</accession>
<comment type="function">
    <text evidence="8">Transfers a GMP moiety from GTP to Mo-molybdopterin (Mo-MPT) cofactor (Moco or molybdenum cofactor) to form Mo-molybdopterin guanine dinucleotide (Mo-MGD) cofactor.</text>
</comment>
<dbReference type="Proteomes" id="UP000231019">
    <property type="component" value="Unassembled WGS sequence"/>
</dbReference>
<dbReference type="InterPro" id="IPR013482">
    <property type="entry name" value="Molybde_CF_guanTrfase"/>
</dbReference>
<feature type="binding site" evidence="8">
    <location>
        <position position="278"/>
    </location>
    <ligand>
        <name>GTP</name>
        <dbReference type="ChEBI" id="CHEBI:37565"/>
    </ligand>
</feature>
<keyword evidence="4 8" id="KW-0547">Nucleotide-binding</keyword>
<comment type="cofactor">
    <cofactor evidence="8">
        <name>Mg(2+)</name>
        <dbReference type="ChEBI" id="CHEBI:18420"/>
    </cofactor>
</comment>
<dbReference type="AlphaFoldDB" id="A0A2M7G0M1"/>
<dbReference type="InterPro" id="IPR027417">
    <property type="entry name" value="P-loop_NTPase"/>
</dbReference>
<evidence type="ECO:0000256" key="5">
    <source>
        <dbReference type="ARBA" id="ARBA00022842"/>
    </source>
</evidence>
<keyword evidence="1 8" id="KW-0963">Cytoplasm</keyword>
<keyword evidence="5 8" id="KW-0460">Magnesium</keyword>
<dbReference type="CDD" id="cd02503">
    <property type="entry name" value="MobA"/>
    <property type="match status" value="1"/>
</dbReference>
<keyword evidence="3 8" id="KW-0479">Metal-binding</keyword>
<dbReference type="EMBL" id="PFFQ01000054">
    <property type="protein sequence ID" value="PIW15025.1"/>
    <property type="molecule type" value="Genomic_DNA"/>
</dbReference>
<dbReference type="InterPro" id="IPR025877">
    <property type="entry name" value="MobA-like_NTP_Trfase"/>
</dbReference>
<dbReference type="GO" id="GO:0006777">
    <property type="term" value="P:Mo-molybdopterin cofactor biosynthetic process"/>
    <property type="evidence" value="ECO:0007669"/>
    <property type="project" value="UniProtKB-KW"/>
</dbReference>
<evidence type="ECO:0000256" key="2">
    <source>
        <dbReference type="ARBA" id="ARBA00022679"/>
    </source>
</evidence>
<dbReference type="PANTHER" id="PTHR19136">
    <property type="entry name" value="MOLYBDENUM COFACTOR GUANYLYLTRANSFERASE"/>
    <property type="match status" value="1"/>
</dbReference>
<dbReference type="Pfam" id="PF03205">
    <property type="entry name" value="MobB"/>
    <property type="match status" value="1"/>
</dbReference>
<keyword evidence="7 8" id="KW-0501">Molybdenum cofactor biosynthesis</keyword>
<sequence>MIIKHQKTHQAEFFHPLTLAVCGLSHSGKTSLIKTLIAKYSKSFRVGYLKHDAHSFTMDTPGKDTFLAREAGAAKVLISNAHEQAALAPEPLDLLEKRQAFQNCDFLFVEGYKESNWPKWVFLDAQGIMLERVKSGEINQVLAYICEFKPPADLPVPAFCRSDIQAISEFFETWLGSQISNRPFNGLVLAGGMSQRMGQDKAALVYRDKTQLETSTELLASLCQQVYVSCRGEQKNSLQALTAFPVLEDRLLGLGPLGGILTAFLHQPEAAWLVLAVDLPWLDSATLQYLIQNRDPFALATAFRSSTDGLPEPLCAIYEPRFKERLFAFLGAGYQCPRKALLNSPIQYLELPEPHRLANANTPQDYEAIRREMADGNRSGTLLLGEKA</sequence>
<proteinExistence type="inferred from homology"/>
<dbReference type="NCBIfam" id="TIGR00176">
    <property type="entry name" value="mobB"/>
    <property type="match status" value="1"/>
</dbReference>
<dbReference type="HAMAP" id="MF_00316">
    <property type="entry name" value="MobA"/>
    <property type="match status" value="1"/>
</dbReference>
<comment type="caution">
    <text evidence="11">The sequence shown here is derived from an EMBL/GenBank/DDBJ whole genome shotgun (WGS) entry which is preliminary data.</text>
</comment>
<dbReference type="Pfam" id="PF12804">
    <property type="entry name" value="NTP_transf_3"/>
    <property type="match status" value="1"/>
</dbReference>
<comment type="subcellular location">
    <subcellularLocation>
        <location evidence="8">Cytoplasm</location>
    </subcellularLocation>
</comment>
<dbReference type="GO" id="GO:0061603">
    <property type="term" value="F:molybdenum cofactor guanylyltransferase activity"/>
    <property type="evidence" value="ECO:0007669"/>
    <property type="project" value="UniProtKB-EC"/>
</dbReference>
<keyword evidence="2 8" id="KW-0808">Transferase</keyword>
<reference evidence="11 12" key="1">
    <citation type="submission" date="2017-09" db="EMBL/GenBank/DDBJ databases">
        <title>Depth-based differentiation of microbial function through sediment-hosted aquifers and enrichment of novel symbionts in the deep terrestrial subsurface.</title>
        <authorList>
            <person name="Probst A.J."/>
            <person name="Ladd B."/>
            <person name="Jarett J.K."/>
            <person name="Geller-Mcgrath D.E."/>
            <person name="Sieber C.M."/>
            <person name="Emerson J.B."/>
            <person name="Anantharaman K."/>
            <person name="Thomas B.C."/>
            <person name="Malmstrom R."/>
            <person name="Stieglmeier M."/>
            <person name="Klingl A."/>
            <person name="Woyke T."/>
            <person name="Ryan C.M."/>
            <person name="Banfield J.F."/>
        </authorList>
    </citation>
    <scope>NUCLEOTIDE SEQUENCE [LARGE SCALE GENOMIC DNA]</scope>
    <source>
        <strain evidence="11">CG17_big_fil_post_rev_8_21_14_2_50_48_46</strain>
    </source>
</reference>
<dbReference type="SUPFAM" id="SSF52540">
    <property type="entry name" value="P-loop containing nucleoside triphosphate hydrolases"/>
    <property type="match status" value="1"/>
</dbReference>
<dbReference type="EC" id="2.7.7.77" evidence="8"/>
<organism evidence="11 12">
    <name type="scientific">bacterium (Candidatus Blackallbacteria) CG17_big_fil_post_rev_8_21_14_2_50_48_46</name>
    <dbReference type="NCBI Taxonomy" id="2014261"/>
    <lineage>
        <taxon>Bacteria</taxon>
        <taxon>Candidatus Blackallbacteria</taxon>
    </lineage>
</organism>
<keyword evidence="11" id="KW-0548">Nucleotidyltransferase</keyword>
<dbReference type="InterPro" id="IPR029044">
    <property type="entry name" value="Nucleotide-diphossugar_trans"/>
</dbReference>
<evidence type="ECO:0000313" key="12">
    <source>
        <dbReference type="Proteomes" id="UP000231019"/>
    </source>
</evidence>
<comment type="similarity">
    <text evidence="8">Belongs to the MobA family.</text>
</comment>
<dbReference type="PANTHER" id="PTHR19136:SF81">
    <property type="entry name" value="MOLYBDENUM COFACTOR GUANYLYLTRANSFERASE"/>
    <property type="match status" value="1"/>
</dbReference>
<comment type="catalytic activity">
    <reaction evidence="8">
        <text>Mo-molybdopterin + GTP + H(+) = Mo-molybdopterin guanine dinucleotide + diphosphate</text>
        <dbReference type="Rhea" id="RHEA:34243"/>
        <dbReference type="ChEBI" id="CHEBI:15378"/>
        <dbReference type="ChEBI" id="CHEBI:33019"/>
        <dbReference type="ChEBI" id="CHEBI:37565"/>
        <dbReference type="ChEBI" id="CHEBI:71302"/>
        <dbReference type="ChEBI" id="CHEBI:71310"/>
        <dbReference type="EC" id="2.7.7.77"/>
    </reaction>
</comment>
<dbReference type="GO" id="GO:0046872">
    <property type="term" value="F:metal ion binding"/>
    <property type="evidence" value="ECO:0007669"/>
    <property type="project" value="UniProtKB-KW"/>
</dbReference>
<feature type="binding site" evidence="8">
    <location>
        <position position="249"/>
    </location>
    <ligand>
        <name>GTP</name>
        <dbReference type="ChEBI" id="CHEBI:37565"/>
    </ligand>
</feature>
<dbReference type="NCBIfam" id="NF011059">
    <property type="entry name" value="PRK14490.1"/>
    <property type="match status" value="1"/>
</dbReference>
<evidence type="ECO:0000313" key="11">
    <source>
        <dbReference type="EMBL" id="PIW15025.1"/>
    </source>
</evidence>
<feature type="domain" description="MobA-like NTP transferase" evidence="10">
    <location>
        <begin position="186"/>
        <end position="332"/>
    </location>
</feature>
<evidence type="ECO:0000256" key="7">
    <source>
        <dbReference type="ARBA" id="ARBA00023150"/>
    </source>
</evidence>
<protein>
    <recommendedName>
        <fullName evidence="8">Probable molybdenum cofactor guanylyltransferase</fullName>
        <shortName evidence="8">MoCo guanylyltransferase</shortName>
        <ecNumber evidence="8">2.7.7.77</ecNumber>
    </recommendedName>
    <alternativeName>
        <fullName evidence="8">GTP:molybdopterin guanylyltransferase</fullName>
    </alternativeName>
    <alternativeName>
        <fullName evidence="8">Mo-MPT guanylyltransferase</fullName>
    </alternativeName>
    <alternativeName>
        <fullName evidence="8">Molybdopterin guanylyltransferase</fullName>
    </alternativeName>
    <alternativeName>
        <fullName evidence="8">Molybdopterin-guanine dinucleotide synthase</fullName>
        <shortName evidence="8">MGD synthase</shortName>
    </alternativeName>
</protein>
<feature type="binding site" evidence="8">
    <location>
        <begin position="189"/>
        <end position="191"/>
    </location>
    <ligand>
        <name>GTP</name>
        <dbReference type="ChEBI" id="CHEBI:37565"/>
    </ligand>
</feature>
<name>A0A2M7G0M1_9BACT</name>
<dbReference type="SUPFAM" id="SSF53448">
    <property type="entry name" value="Nucleotide-diphospho-sugar transferases"/>
    <property type="match status" value="1"/>
</dbReference>
<feature type="binding site" evidence="8">
    <location>
        <position position="201"/>
    </location>
    <ligand>
        <name>GTP</name>
        <dbReference type="ChEBI" id="CHEBI:37565"/>
    </ligand>
</feature>
<comment type="caution">
    <text evidence="8">Lacks conserved residue(s) required for the propagation of feature annotation.</text>
</comment>
<dbReference type="Gene3D" id="3.40.50.300">
    <property type="entry name" value="P-loop containing nucleotide triphosphate hydrolases"/>
    <property type="match status" value="1"/>
</dbReference>